<evidence type="ECO:0000313" key="6">
    <source>
        <dbReference type="EMBL" id="VDO18060.1"/>
    </source>
</evidence>
<evidence type="ECO:0000256" key="1">
    <source>
        <dbReference type="ARBA" id="ARBA00004141"/>
    </source>
</evidence>
<evidence type="ECO:0000313" key="8">
    <source>
        <dbReference type="WBParaSite" id="BTMF_0000616701-mRNA-1"/>
    </source>
</evidence>
<name>A0A0R3QID4_9BILA</name>
<protein>
    <submittedName>
        <fullName evidence="8">MFS domain-containing protein</fullName>
    </submittedName>
</protein>
<dbReference type="Gene3D" id="1.20.1250.20">
    <property type="entry name" value="MFS general substrate transporter like domains"/>
    <property type="match status" value="1"/>
</dbReference>
<dbReference type="PANTHER" id="PTHR24064">
    <property type="entry name" value="SOLUTE CARRIER FAMILY 22 MEMBER"/>
    <property type="match status" value="1"/>
</dbReference>
<dbReference type="AlphaFoldDB" id="A0A0R3QID4"/>
<keyword evidence="7" id="KW-1185">Reference proteome</keyword>
<evidence type="ECO:0000256" key="4">
    <source>
        <dbReference type="ARBA" id="ARBA00023136"/>
    </source>
</evidence>
<dbReference type="SUPFAM" id="SSF103473">
    <property type="entry name" value="MFS general substrate transporter"/>
    <property type="match status" value="1"/>
</dbReference>
<dbReference type="InterPro" id="IPR036259">
    <property type="entry name" value="MFS_trans_sf"/>
</dbReference>
<feature type="transmembrane region" description="Helical" evidence="5">
    <location>
        <begin position="127"/>
        <end position="146"/>
    </location>
</feature>
<dbReference type="GO" id="GO:0022857">
    <property type="term" value="F:transmembrane transporter activity"/>
    <property type="evidence" value="ECO:0007669"/>
    <property type="project" value="InterPro"/>
</dbReference>
<proteinExistence type="predicted"/>
<evidence type="ECO:0000256" key="5">
    <source>
        <dbReference type="SAM" id="Phobius"/>
    </source>
</evidence>
<evidence type="ECO:0000256" key="2">
    <source>
        <dbReference type="ARBA" id="ARBA00022692"/>
    </source>
</evidence>
<feature type="transmembrane region" description="Helical" evidence="5">
    <location>
        <begin position="12"/>
        <end position="29"/>
    </location>
</feature>
<dbReference type="EMBL" id="UZAG01005805">
    <property type="protein sequence ID" value="VDO18060.1"/>
    <property type="molecule type" value="Genomic_DNA"/>
</dbReference>
<sequence length="166" mass="19730">MPCIFHSRLSISAARYFIACTDIYVLLVVKTSKEILYFLNIYLFYLSIYLYIFRKFRIVPESARWLVTQHKYEEADKILQRAAKINGARLPEKWWDQIDFPEKTAQNRSPQRKYNYLDLVRTPRIRLRTFACLFLWQVVSMIYYGVSMKTDFLGGDFYGTFISGGV</sequence>
<dbReference type="WBParaSite" id="BTMF_0000616701-mRNA-1">
    <property type="protein sequence ID" value="BTMF_0000616701-mRNA-1"/>
    <property type="gene ID" value="BTMF_0000616701"/>
</dbReference>
<dbReference type="Proteomes" id="UP000280834">
    <property type="component" value="Unassembled WGS sequence"/>
</dbReference>
<feature type="transmembrane region" description="Helical" evidence="5">
    <location>
        <begin position="35"/>
        <end position="53"/>
    </location>
</feature>
<keyword evidence="2 5" id="KW-0812">Transmembrane</keyword>
<dbReference type="GO" id="GO:0016020">
    <property type="term" value="C:membrane"/>
    <property type="evidence" value="ECO:0007669"/>
    <property type="project" value="UniProtKB-SubCell"/>
</dbReference>
<organism evidence="8">
    <name type="scientific">Brugia timori</name>
    <dbReference type="NCBI Taxonomy" id="42155"/>
    <lineage>
        <taxon>Eukaryota</taxon>
        <taxon>Metazoa</taxon>
        <taxon>Ecdysozoa</taxon>
        <taxon>Nematoda</taxon>
        <taxon>Chromadorea</taxon>
        <taxon>Rhabditida</taxon>
        <taxon>Spirurina</taxon>
        <taxon>Spiruromorpha</taxon>
        <taxon>Filarioidea</taxon>
        <taxon>Onchocercidae</taxon>
        <taxon>Brugia</taxon>
    </lineage>
</organism>
<gene>
    <name evidence="6" type="ORF">BTMF_LOCUS5416</name>
</gene>
<reference evidence="8" key="1">
    <citation type="submission" date="2017-02" db="UniProtKB">
        <authorList>
            <consortium name="WormBaseParasite"/>
        </authorList>
    </citation>
    <scope>IDENTIFICATION</scope>
</reference>
<evidence type="ECO:0000256" key="3">
    <source>
        <dbReference type="ARBA" id="ARBA00022989"/>
    </source>
</evidence>
<accession>A0A0R3QID4</accession>
<dbReference type="Pfam" id="PF00083">
    <property type="entry name" value="Sugar_tr"/>
    <property type="match status" value="1"/>
</dbReference>
<evidence type="ECO:0000313" key="7">
    <source>
        <dbReference type="Proteomes" id="UP000280834"/>
    </source>
</evidence>
<comment type="subcellular location">
    <subcellularLocation>
        <location evidence="1">Membrane</location>
        <topology evidence="1">Multi-pass membrane protein</topology>
    </subcellularLocation>
</comment>
<reference evidence="6 7" key="2">
    <citation type="submission" date="2018-11" db="EMBL/GenBank/DDBJ databases">
        <authorList>
            <consortium name="Pathogen Informatics"/>
        </authorList>
    </citation>
    <scope>NUCLEOTIDE SEQUENCE [LARGE SCALE GENOMIC DNA]</scope>
</reference>
<keyword evidence="4 5" id="KW-0472">Membrane</keyword>
<dbReference type="STRING" id="42155.A0A0R3QID4"/>
<keyword evidence="3 5" id="KW-1133">Transmembrane helix</keyword>
<dbReference type="InterPro" id="IPR005828">
    <property type="entry name" value="MFS_sugar_transport-like"/>
</dbReference>